<evidence type="ECO:0000256" key="1">
    <source>
        <dbReference type="SAM" id="MobiDB-lite"/>
    </source>
</evidence>
<accession>G2YFA5</accession>
<name>G2YFA5_BOTF4</name>
<dbReference type="HOGENOM" id="CLU_3224471_0_0_1"/>
<reference evidence="3" key="1">
    <citation type="journal article" date="2011" name="PLoS Genet.">
        <title>Genomic analysis of the necrotrophic fungal pathogens Sclerotinia sclerotiorum and Botrytis cinerea.</title>
        <authorList>
            <person name="Amselem J."/>
            <person name="Cuomo C.A."/>
            <person name="van Kan J.A."/>
            <person name="Viaud M."/>
            <person name="Benito E.P."/>
            <person name="Couloux A."/>
            <person name="Coutinho P.M."/>
            <person name="de Vries R.P."/>
            <person name="Dyer P.S."/>
            <person name="Fillinger S."/>
            <person name="Fournier E."/>
            <person name="Gout L."/>
            <person name="Hahn M."/>
            <person name="Kohn L."/>
            <person name="Lapalu N."/>
            <person name="Plummer K.M."/>
            <person name="Pradier J.M."/>
            <person name="Quevillon E."/>
            <person name="Sharon A."/>
            <person name="Simon A."/>
            <person name="ten Have A."/>
            <person name="Tudzynski B."/>
            <person name="Tudzynski P."/>
            <person name="Wincker P."/>
            <person name="Andrew M."/>
            <person name="Anthouard V."/>
            <person name="Beever R.E."/>
            <person name="Beffa R."/>
            <person name="Benoit I."/>
            <person name="Bouzid O."/>
            <person name="Brault B."/>
            <person name="Chen Z."/>
            <person name="Choquer M."/>
            <person name="Collemare J."/>
            <person name="Cotton P."/>
            <person name="Danchin E.G."/>
            <person name="Da Silva C."/>
            <person name="Gautier A."/>
            <person name="Giraud C."/>
            <person name="Giraud T."/>
            <person name="Gonzalez C."/>
            <person name="Grossetete S."/>
            <person name="Guldener U."/>
            <person name="Henrissat B."/>
            <person name="Howlett B.J."/>
            <person name="Kodira C."/>
            <person name="Kretschmer M."/>
            <person name="Lappartient A."/>
            <person name="Leroch M."/>
            <person name="Levis C."/>
            <person name="Mauceli E."/>
            <person name="Neuveglise C."/>
            <person name="Oeser B."/>
            <person name="Pearson M."/>
            <person name="Poulain J."/>
            <person name="Poussereau N."/>
            <person name="Quesneville H."/>
            <person name="Rascle C."/>
            <person name="Schumacher J."/>
            <person name="Segurens B."/>
            <person name="Sexton A."/>
            <person name="Silva E."/>
            <person name="Sirven C."/>
            <person name="Soanes D.M."/>
            <person name="Talbot N.J."/>
            <person name="Templeton M."/>
            <person name="Yandava C."/>
            <person name="Yarden O."/>
            <person name="Zeng Q."/>
            <person name="Rollins J.A."/>
            <person name="Lebrun M.H."/>
            <person name="Dickman M."/>
        </authorList>
    </citation>
    <scope>NUCLEOTIDE SEQUENCE [LARGE SCALE GENOMIC DNA]</scope>
    <source>
        <strain evidence="3">T4</strain>
    </source>
</reference>
<sequence length="44" mass="4953">MYAGPAPRSIHIGHGMASSHVPKKRSIRSRSLFDRKKFDVEDGE</sequence>
<protein>
    <submittedName>
        <fullName evidence="2">Uncharacterized protein</fullName>
    </submittedName>
</protein>
<dbReference type="InParanoid" id="G2YFA5"/>
<gene>
    <name evidence="2" type="ORF">BofuT4_uP089990.1</name>
</gene>
<feature type="region of interest" description="Disordered" evidence="1">
    <location>
        <begin position="1"/>
        <end position="29"/>
    </location>
</feature>
<dbReference type="Proteomes" id="UP000008177">
    <property type="component" value="Unplaced contigs"/>
</dbReference>
<organism evidence="2 3">
    <name type="scientific">Botryotinia fuckeliana (strain T4)</name>
    <name type="common">Noble rot fungus</name>
    <name type="synonym">Botrytis cinerea</name>
    <dbReference type="NCBI Taxonomy" id="999810"/>
    <lineage>
        <taxon>Eukaryota</taxon>
        <taxon>Fungi</taxon>
        <taxon>Dikarya</taxon>
        <taxon>Ascomycota</taxon>
        <taxon>Pezizomycotina</taxon>
        <taxon>Leotiomycetes</taxon>
        <taxon>Helotiales</taxon>
        <taxon>Sclerotiniaceae</taxon>
        <taxon>Botrytis</taxon>
    </lineage>
</organism>
<dbReference type="EMBL" id="FQ790325">
    <property type="protein sequence ID" value="CCD50312.1"/>
    <property type="molecule type" value="Genomic_DNA"/>
</dbReference>
<proteinExistence type="predicted"/>
<dbReference type="AlphaFoldDB" id="G2YFA5"/>
<evidence type="ECO:0000313" key="2">
    <source>
        <dbReference type="EMBL" id="CCD50312.1"/>
    </source>
</evidence>
<evidence type="ECO:0000313" key="3">
    <source>
        <dbReference type="Proteomes" id="UP000008177"/>
    </source>
</evidence>